<comment type="caution">
    <text evidence="1">The sequence shown here is derived from an EMBL/GenBank/DDBJ whole genome shotgun (WGS) entry which is preliminary data.</text>
</comment>
<dbReference type="Proteomes" id="UP001291623">
    <property type="component" value="Unassembled WGS sequence"/>
</dbReference>
<keyword evidence="2" id="KW-1185">Reference proteome</keyword>
<name>A0AAE1S6L5_9SOLA</name>
<gene>
    <name evidence="1" type="ORF">RND71_015649</name>
</gene>
<accession>A0AAE1S6L5</accession>
<organism evidence="1 2">
    <name type="scientific">Anisodus tanguticus</name>
    <dbReference type="NCBI Taxonomy" id="243964"/>
    <lineage>
        <taxon>Eukaryota</taxon>
        <taxon>Viridiplantae</taxon>
        <taxon>Streptophyta</taxon>
        <taxon>Embryophyta</taxon>
        <taxon>Tracheophyta</taxon>
        <taxon>Spermatophyta</taxon>
        <taxon>Magnoliopsida</taxon>
        <taxon>eudicotyledons</taxon>
        <taxon>Gunneridae</taxon>
        <taxon>Pentapetalae</taxon>
        <taxon>asterids</taxon>
        <taxon>lamiids</taxon>
        <taxon>Solanales</taxon>
        <taxon>Solanaceae</taxon>
        <taxon>Solanoideae</taxon>
        <taxon>Hyoscyameae</taxon>
        <taxon>Anisodus</taxon>
    </lineage>
</organism>
<proteinExistence type="predicted"/>
<dbReference type="EMBL" id="JAVYJV010000008">
    <property type="protein sequence ID" value="KAK4364291.1"/>
    <property type="molecule type" value="Genomic_DNA"/>
</dbReference>
<evidence type="ECO:0000313" key="2">
    <source>
        <dbReference type="Proteomes" id="UP001291623"/>
    </source>
</evidence>
<dbReference type="AlphaFoldDB" id="A0AAE1S6L5"/>
<sequence>MSEAIVTSSKLKSDLDDNKTGEADIITANIDSQPFNVTLKIASTNDHREWAIDDMR</sequence>
<protein>
    <submittedName>
        <fullName evidence="1">Uncharacterized protein</fullName>
    </submittedName>
</protein>
<evidence type="ECO:0000313" key="1">
    <source>
        <dbReference type="EMBL" id="KAK4364291.1"/>
    </source>
</evidence>
<reference evidence="1" key="1">
    <citation type="submission" date="2023-12" db="EMBL/GenBank/DDBJ databases">
        <title>Genome assembly of Anisodus tanguticus.</title>
        <authorList>
            <person name="Wang Y.-J."/>
        </authorList>
    </citation>
    <scope>NUCLEOTIDE SEQUENCE</scope>
    <source>
        <strain evidence="1">KB-2021</strain>
        <tissue evidence="1">Leaf</tissue>
    </source>
</reference>